<keyword evidence="1" id="KW-0802">TPR repeat</keyword>
<gene>
    <name evidence="2" type="ORF">G0Q06_10925</name>
</gene>
<evidence type="ECO:0000313" key="2">
    <source>
        <dbReference type="EMBL" id="NDV62966.1"/>
    </source>
</evidence>
<dbReference type="InterPro" id="IPR011990">
    <property type="entry name" value="TPR-like_helical_dom_sf"/>
</dbReference>
<dbReference type="EMBL" id="JAAGNX010000003">
    <property type="protein sequence ID" value="NDV62966.1"/>
    <property type="molecule type" value="Genomic_DNA"/>
</dbReference>
<proteinExistence type="predicted"/>
<protein>
    <recommendedName>
        <fullName evidence="4">Tetratricopeptide repeat protein</fullName>
    </recommendedName>
</protein>
<dbReference type="AlphaFoldDB" id="A0A6B2M3H2"/>
<dbReference type="PROSITE" id="PS51257">
    <property type="entry name" value="PROKAR_LIPOPROTEIN"/>
    <property type="match status" value="1"/>
</dbReference>
<evidence type="ECO:0008006" key="4">
    <source>
        <dbReference type="Google" id="ProtNLM"/>
    </source>
</evidence>
<dbReference type="InterPro" id="IPR019734">
    <property type="entry name" value="TPR_rpt"/>
</dbReference>
<dbReference type="RefSeq" id="WP_163965820.1">
    <property type="nucleotide sequence ID" value="NZ_JAAGNX010000003.1"/>
</dbReference>
<dbReference type="SUPFAM" id="SSF48452">
    <property type="entry name" value="TPR-like"/>
    <property type="match status" value="1"/>
</dbReference>
<evidence type="ECO:0000256" key="1">
    <source>
        <dbReference type="PROSITE-ProRule" id="PRU00339"/>
    </source>
</evidence>
<reference evidence="2 3" key="1">
    <citation type="submission" date="2020-02" db="EMBL/GenBank/DDBJ databases">
        <title>Albibacoteraceae fam. nov., the first described family within the subdivision 4 Verrucomicrobia.</title>
        <authorList>
            <person name="Xi F."/>
        </authorList>
    </citation>
    <scope>NUCLEOTIDE SEQUENCE [LARGE SCALE GENOMIC DNA]</scope>
    <source>
        <strain evidence="2 3">CK1056</strain>
    </source>
</reference>
<dbReference type="PROSITE" id="PS50005">
    <property type="entry name" value="TPR"/>
    <property type="match status" value="1"/>
</dbReference>
<feature type="repeat" description="TPR" evidence="1">
    <location>
        <begin position="223"/>
        <end position="256"/>
    </location>
</feature>
<sequence>MSPVRQKNAMLVRMHILALLWLACGISGCRSTAGLFLPVDNHPQLLNEARSAVLQQNPDALESILIDLERRTSTRSRMLYLLESGRLYELSGELEASMQKFSEASTLAENQDMEASFTATESLQQALAMVTNDRALPYKAKLFERLFLYYFQSLNYLQANQPQKARIELNKALRDMRWWKDNLPVLRNRADQMLDQKGIRANELPPGFDFNAGDESTSSSDNALVYYLSGLLHQASGDRDRAEIDYRNALAYIPDATPLLHALETLDEPRSGLSRLVIIHESDWVAAKVPYSISVYINRNLYSLSFPFYPESTKRWIIPDLPLRFDSSIPPQYPVLNLNTAAHRALQEEFPAILLRQALRMLAKHELQEEAREEDPWLGLAASIFSVLSDQPDLRSWLSLPASISLSDSTLPPGIYDVPNLGQVDLKPGQILLLRAISSQGAVIKVDSLAIPSYHSTQ</sequence>
<comment type="caution">
    <text evidence="2">The sequence shown here is derived from an EMBL/GenBank/DDBJ whole genome shotgun (WGS) entry which is preliminary data.</text>
</comment>
<dbReference type="Gene3D" id="1.25.40.10">
    <property type="entry name" value="Tetratricopeptide repeat domain"/>
    <property type="match status" value="1"/>
</dbReference>
<organism evidence="2 3">
    <name type="scientific">Oceanipulchritudo coccoides</name>
    <dbReference type="NCBI Taxonomy" id="2706888"/>
    <lineage>
        <taxon>Bacteria</taxon>
        <taxon>Pseudomonadati</taxon>
        <taxon>Verrucomicrobiota</taxon>
        <taxon>Opitutia</taxon>
        <taxon>Puniceicoccales</taxon>
        <taxon>Oceanipulchritudinaceae</taxon>
        <taxon>Oceanipulchritudo</taxon>
    </lineage>
</organism>
<accession>A0A6B2M3H2</accession>
<keyword evidence="3" id="KW-1185">Reference proteome</keyword>
<name>A0A6B2M3H2_9BACT</name>
<evidence type="ECO:0000313" key="3">
    <source>
        <dbReference type="Proteomes" id="UP000478417"/>
    </source>
</evidence>
<dbReference type="Proteomes" id="UP000478417">
    <property type="component" value="Unassembled WGS sequence"/>
</dbReference>